<keyword evidence="3" id="KW-1185">Reference proteome</keyword>
<evidence type="ECO:0008006" key="4">
    <source>
        <dbReference type="Google" id="ProtNLM"/>
    </source>
</evidence>
<accession>A0ABU1BKH9</accession>
<comment type="caution">
    <text evidence="2">The sequence shown here is derived from an EMBL/GenBank/DDBJ whole genome shotgun (WGS) entry which is preliminary data.</text>
</comment>
<dbReference type="Proteomes" id="UP001225596">
    <property type="component" value="Unassembled WGS sequence"/>
</dbReference>
<sequence length="374" mass="40552">MESTVIGVYDNYDQAQNALNELVRAGFGRNDIQLTPGDQTSEARQSALRAAPQDGERTRTNEDTGESTIGQFFGKIFGTYANTNDKANHGDVMSDAELFSESIRRGSYLLAVDARNDEQHDEIVNIMDRFGPIDIDERGANWRMQGWSKYDSNAPVLSQEEIERERSSYPSRSASTTARSDMQQDSASLQAQGTQGTLAGTSATQGAGAQSFGDTAGLSNERRNVRIYPRAGDTSSLSNAGIGSAGAAASGMGSTTSGMGSTTSGMGSTASGMDTSTTGTSMAGAGGYDEDSDYRSHWQSNYGHLGGRYEDHAPAYQYGSRLASDQRYSNYHQWNDVEANARTDWESQNSAHPWEKAKDAVRYSWEKVTNRGRQ</sequence>
<protein>
    <recommendedName>
        <fullName evidence="4">Heat induced stress protein YflT</fullName>
    </recommendedName>
</protein>
<feature type="compositionally biased region" description="Low complexity" evidence="1">
    <location>
        <begin position="245"/>
        <end position="283"/>
    </location>
</feature>
<organism evidence="2 3">
    <name type="scientific">Keguizhuia sedimenti</name>
    <dbReference type="NCBI Taxonomy" id="3064264"/>
    <lineage>
        <taxon>Bacteria</taxon>
        <taxon>Pseudomonadati</taxon>
        <taxon>Pseudomonadota</taxon>
        <taxon>Betaproteobacteria</taxon>
        <taxon>Burkholderiales</taxon>
        <taxon>Oxalobacteraceae</taxon>
        <taxon>Keguizhuia</taxon>
    </lineage>
</organism>
<feature type="compositionally biased region" description="Polar residues" evidence="1">
    <location>
        <begin position="32"/>
        <end position="44"/>
    </location>
</feature>
<feature type="compositionally biased region" description="Low complexity" evidence="1">
    <location>
        <begin position="189"/>
        <end position="211"/>
    </location>
</feature>
<evidence type="ECO:0000313" key="3">
    <source>
        <dbReference type="Proteomes" id="UP001225596"/>
    </source>
</evidence>
<evidence type="ECO:0000256" key="1">
    <source>
        <dbReference type="SAM" id="MobiDB-lite"/>
    </source>
</evidence>
<feature type="compositionally biased region" description="Polar residues" evidence="1">
    <location>
        <begin position="168"/>
        <end position="188"/>
    </location>
</feature>
<dbReference type="EMBL" id="JAUYVH010000001">
    <property type="protein sequence ID" value="MDQ9169510.1"/>
    <property type="molecule type" value="Genomic_DNA"/>
</dbReference>
<feature type="region of interest" description="Disordered" evidence="1">
    <location>
        <begin position="245"/>
        <end position="293"/>
    </location>
</feature>
<reference evidence="2 3" key="1">
    <citation type="submission" date="2023-08" db="EMBL/GenBank/DDBJ databases">
        <title>Oxalobacteraceae gen .nov., isolated from river sludge outside the plant.</title>
        <authorList>
            <person name="Zhao S.Y."/>
        </authorList>
    </citation>
    <scope>NUCLEOTIDE SEQUENCE [LARGE SCALE GENOMIC DNA]</scope>
    <source>
        <strain evidence="2 3">R-40</strain>
    </source>
</reference>
<feature type="region of interest" description="Disordered" evidence="1">
    <location>
        <begin position="30"/>
        <end position="66"/>
    </location>
</feature>
<name>A0ABU1BKH9_9BURK</name>
<evidence type="ECO:0000313" key="2">
    <source>
        <dbReference type="EMBL" id="MDQ9169510.1"/>
    </source>
</evidence>
<dbReference type="RefSeq" id="WP_338435413.1">
    <property type="nucleotide sequence ID" value="NZ_JAUYVH010000001.1"/>
</dbReference>
<proteinExistence type="predicted"/>
<feature type="region of interest" description="Disordered" evidence="1">
    <location>
        <begin position="155"/>
        <end position="223"/>
    </location>
</feature>
<gene>
    <name evidence="2" type="ORF">Q8A64_03690</name>
</gene>